<name>A0A4Y2CWU0_ARAVE</name>
<dbReference type="InterPro" id="IPR043502">
    <property type="entry name" value="DNA/RNA_pol_sf"/>
</dbReference>
<dbReference type="InterPro" id="IPR051320">
    <property type="entry name" value="Viral_Replic_Matur_Polypro"/>
</dbReference>
<evidence type="ECO:0000259" key="1">
    <source>
        <dbReference type="PROSITE" id="PS50878"/>
    </source>
</evidence>
<sequence length="156" mass="18178">MNNSLREFSEFSSVYIDDIPIYSADVGTHLKHLDCVFTKLVELGFTVNNKRCSFVKYQIKYLGHVIVSGKHLLDPDKVKVIRELEAPRTKTQLRSLLGLMNYYRDYIPRYADIAHPLTELTKKRAPEILDWKEIHQTAFQNLKDKLSKTGDYILQC</sequence>
<accession>A0A4Y2CWU0</accession>
<evidence type="ECO:0000313" key="3">
    <source>
        <dbReference type="Proteomes" id="UP000499080"/>
    </source>
</evidence>
<feature type="domain" description="Reverse transcriptase" evidence="1">
    <location>
        <begin position="1"/>
        <end position="66"/>
    </location>
</feature>
<gene>
    <name evidence="2" type="primary">pol_3597</name>
    <name evidence="2" type="ORF">AVEN_57415_1</name>
</gene>
<dbReference type="PANTHER" id="PTHR33064:SF29">
    <property type="entry name" value="PEPTIDASE A2 DOMAIN-CONTAINING PROTEIN-RELATED"/>
    <property type="match status" value="1"/>
</dbReference>
<proteinExistence type="predicted"/>
<dbReference type="PROSITE" id="PS50878">
    <property type="entry name" value="RT_POL"/>
    <property type="match status" value="1"/>
</dbReference>
<organism evidence="2 3">
    <name type="scientific">Araneus ventricosus</name>
    <name type="common">Orbweaver spider</name>
    <name type="synonym">Epeira ventricosa</name>
    <dbReference type="NCBI Taxonomy" id="182803"/>
    <lineage>
        <taxon>Eukaryota</taxon>
        <taxon>Metazoa</taxon>
        <taxon>Ecdysozoa</taxon>
        <taxon>Arthropoda</taxon>
        <taxon>Chelicerata</taxon>
        <taxon>Arachnida</taxon>
        <taxon>Araneae</taxon>
        <taxon>Araneomorphae</taxon>
        <taxon>Entelegynae</taxon>
        <taxon>Araneoidea</taxon>
        <taxon>Araneidae</taxon>
        <taxon>Araneus</taxon>
    </lineage>
</organism>
<dbReference type="GO" id="GO:0071897">
    <property type="term" value="P:DNA biosynthetic process"/>
    <property type="evidence" value="ECO:0007669"/>
    <property type="project" value="UniProtKB-ARBA"/>
</dbReference>
<dbReference type="FunFam" id="3.30.70.270:FF:000023">
    <property type="entry name" value="Pol"/>
    <property type="match status" value="1"/>
</dbReference>
<reference evidence="2 3" key="1">
    <citation type="journal article" date="2019" name="Sci. Rep.">
        <title>Orb-weaving spider Araneus ventricosus genome elucidates the spidroin gene catalogue.</title>
        <authorList>
            <person name="Kono N."/>
            <person name="Nakamura H."/>
            <person name="Ohtoshi R."/>
            <person name="Moran D.A.P."/>
            <person name="Shinohara A."/>
            <person name="Yoshida Y."/>
            <person name="Fujiwara M."/>
            <person name="Mori M."/>
            <person name="Tomita M."/>
            <person name="Arakawa K."/>
        </authorList>
    </citation>
    <scope>NUCLEOTIDE SEQUENCE [LARGE SCALE GENOMIC DNA]</scope>
</reference>
<dbReference type="Pfam" id="PF00078">
    <property type="entry name" value="RVT_1"/>
    <property type="match status" value="1"/>
</dbReference>
<evidence type="ECO:0000313" key="2">
    <source>
        <dbReference type="EMBL" id="GBM08863.1"/>
    </source>
</evidence>
<dbReference type="SUPFAM" id="SSF56672">
    <property type="entry name" value="DNA/RNA polymerases"/>
    <property type="match status" value="1"/>
</dbReference>
<dbReference type="Proteomes" id="UP000499080">
    <property type="component" value="Unassembled WGS sequence"/>
</dbReference>
<comment type="caution">
    <text evidence="2">The sequence shown here is derived from an EMBL/GenBank/DDBJ whole genome shotgun (WGS) entry which is preliminary data.</text>
</comment>
<dbReference type="OrthoDB" id="6431143at2759"/>
<dbReference type="InterPro" id="IPR000477">
    <property type="entry name" value="RT_dom"/>
</dbReference>
<dbReference type="InterPro" id="IPR043128">
    <property type="entry name" value="Rev_trsase/Diguanyl_cyclase"/>
</dbReference>
<dbReference type="PANTHER" id="PTHR33064">
    <property type="entry name" value="POL PROTEIN"/>
    <property type="match status" value="1"/>
</dbReference>
<dbReference type="Gene3D" id="3.30.70.270">
    <property type="match status" value="2"/>
</dbReference>
<dbReference type="EMBL" id="BGPR01000262">
    <property type="protein sequence ID" value="GBM08863.1"/>
    <property type="molecule type" value="Genomic_DNA"/>
</dbReference>
<protein>
    <submittedName>
        <fullName evidence="2">Retrovirus-related Pol polyprotein from transposon 297</fullName>
    </submittedName>
</protein>
<keyword evidence="3" id="KW-1185">Reference proteome</keyword>
<dbReference type="AlphaFoldDB" id="A0A4Y2CWU0"/>